<dbReference type="EMBL" id="ADKX01000001">
    <property type="protein sequence ID" value="EFW06471.1"/>
    <property type="molecule type" value="Genomic_DNA"/>
</dbReference>
<dbReference type="InterPro" id="IPR003313">
    <property type="entry name" value="AraC-bd"/>
</dbReference>
<dbReference type="STRING" id="100884.GCA_000269565_01695"/>
<dbReference type="InterPro" id="IPR018060">
    <property type="entry name" value="HTH_AraC"/>
</dbReference>
<evidence type="ECO:0000313" key="5">
    <source>
        <dbReference type="EMBL" id="EFW06471.1"/>
    </source>
</evidence>
<dbReference type="GO" id="GO:0003700">
    <property type="term" value="F:DNA-binding transcription factor activity"/>
    <property type="evidence" value="ECO:0007669"/>
    <property type="project" value="InterPro"/>
</dbReference>
<keyword evidence="1" id="KW-0805">Transcription regulation</keyword>
<dbReference type="AlphaFoldDB" id="E7G5H0"/>
<keyword evidence="2" id="KW-0238">DNA-binding</keyword>
<comment type="caution">
    <text evidence="5">The sequence shown here is derived from an EMBL/GenBank/DDBJ whole genome shotgun (WGS) entry which is preliminary data.</text>
</comment>
<dbReference type="CDD" id="cd02208">
    <property type="entry name" value="cupin_RmlC-like"/>
    <property type="match status" value="1"/>
</dbReference>
<evidence type="ECO:0000256" key="2">
    <source>
        <dbReference type="ARBA" id="ARBA00023125"/>
    </source>
</evidence>
<dbReference type="Proteomes" id="UP000003157">
    <property type="component" value="Unassembled WGS sequence"/>
</dbReference>
<dbReference type="Gene3D" id="2.60.120.10">
    <property type="entry name" value="Jelly Rolls"/>
    <property type="match status" value="1"/>
</dbReference>
<name>E7G5H0_9FIRM</name>
<dbReference type="InterPro" id="IPR009057">
    <property type="entry name" value="Homeodomain-like_sf"/>
</dbReference>
<organism evidence="5 6">
    <name type="scientific">Coprobacillus cateniformis</name>
    <dbReference type="NCBI Taxonomy" id="100884"/>
    <lineage>
        <taxon>Bacteria</taxon>
        <taxon>Bacillati</taxon>
        <taxon>Bacillota</taxon>
        <taxon>Erysipelotrichia</taxon>
        <taxon>Erysipelotrichales</taxon>
        <taxon>Coprobacillaceae</taxon>
        <taxon>Coprobacillus</taxon>
    </lineage>
</organism>
<dbReference type="SUPFAM" id="SSF51215">
    <property type="entry name" value="Regulatory protein AraC"/>
    <property type="match status" value="1"/>
</dbReference>
<dbReference type="OrthoDB" id="9776971at2"/>
<dbReference type="PANTHER" id="PTHR43280">
    <property type="entry name" value="ARAC-FAMILY TRANSCRIPTIONAL REGULATOR"/>
    <property type="match status" value="1"/>
</dbReference>
<dbReference type="PANTHER" id="PTHR43280:SF2">
    <property type="entry name" value="HTH-TYPE TRANSCRIPTIONAL REGULATOR EXSA"/>
    <property type="match status" value="1"/>
</dbReference>
<keyword evidence="6" id="KW-1185">Reference proteome</keyword>
<dbReference type="GO" id="GO:0043565">
    <property type="term" value="F:sequence-specific DNA binding"/>
    <property type="evidence" value="ECO:0007669"/>
    <property type="project" value="InterPro"/>
</dbReference>
<protein>
    <recommendedName>
        <fullName evidence="4">HTH araC/xylS-type domain-containing protein</fullName>
    </recommendedName>
</protein>
<reference evidence="5 6" key="1">
    <citation type="submission" date="2010-12" db="EMBL/GenBank/DDBJ databases">
        <title>The Genome Sequence of Coprobacillus sp. strain 29_1.</title>
        <authorList>
            <consortium name="The Broad Institute Genome Sequencing Platform"/>
            <person name="Earl A."/>
            <person name="Ward D."/>
            <person name="Feldgarden M."/>
            <person name="Gevers D."/>
            <person name="Daigneault M."/>
            <person name="Sibley C.D."/>
            <person name="White A."/>
            <person name="Strauss J."/>
            <person name="Allen-Vercoe E."/>
            <person name="Young S.K."/>
            <person name="Zeng Q."/>
            <person name="Gargeya S."/>
            <person name="Fitzgerald M."/>
            <person name="Haas B."/>
            <person name="Abouelleil A."/>
            <person name="Alvarado L."/>
            <person name="Arachchi H.M."/>
            <person name="Berlin A."/>
            <person name="Brown A."/>
            <person name="Chapman S.B."/>
            <person name="Chen Z."/>
            <person name="Dunbar C."/>
            <person name="Freedman E."/>
            <person name="Gearin G."/>
            <person name="Gellesch M."/>
            <person name="Goldberg J."/>
            <person name="Griggs A."/>
            <person name="Gujja S."/>
            <person name="Heilman E."/>
            <person name="Heiman D."/>
            <person name="Howarth C."/>
            <person name="Larson L."/>
            <person name="Lui A."/>
            <person name="MacDonald P.J.P."/>
            <person name="Mehta T."/>
            <person name="Montmayeur A."/>
            <person name="Murphy C."/>
            <person name="Neiman D."/>
            <person name="Pearson M."/>
            <person name="Priest M."/>
            <person name="Roberts A."/>
            <person name="Saif S."/>
            <person name="Shea T."/>
            <person name="Shenoy N."/>
            <person name="Sisk P."/>
            <person name="Stolte C."/>
            <person name="Sykes S."/>
            <person name="White J."/>
            <person name="Yandava C."/>
            <person name="Nusbaum C."/>
            <person name="Birren B."/>
        </authorList>
    </citation>
    <scope>NUCLEOTIDE SEQUENCE [LARGE SCALE GENOMIC DNA]</scope>
    <source>
        <strain evidence="5 6">29_1</strain>
    </source>
</reference>
<dbReference type="Pfam" id="PF12833">
    <property type="entry name" value="HTH_18"/>
    <property type="match status" value="1"/>
</dbReference>
<feature type="domain" description="HTH araC/xylS-type" evidence="4">
    <location>
        <begin position="179"/>
        <end position="277"/>
    </location>
</feature>
<dbReference type="InterPro" id="IPR014710">
    <property type="entry name" value="RmlC-like_jellyroll"/>
</dbReference>
<dbReference type="PROSITE" id="PS01124">
    <property type="entry name" value="HTH_ARAC_FAMILY_2"/>
    <property type="match status" value="1"/>
</dbReference>
<accession>E7G5H0</accession>
<gene>
    <name evidence="5" type="ORF">HMPREF9488_00008</name>
</gene>
<proteinExistence type="predicted"/>
<evidence type="ECO:0000256" key="1">
    <source>
        <dbReference type="ARBA" id="ARBA00023015"/>
    </source>
</evidence>
<dbReference type="RefSeq" id="WP_008787136.1">
    <property type="nucleotide sequence ID" value="NZ_AKCB01000001.1"/>
</dbReference>
<dbReference type="SUPFAM" id="SSF46689">
    <property type="entry name" value="Homeodomain-like"/>
    <property type="match status" value="2"/>
</dbReference>
<dbReference type="eggNOG" id="COG2207">
    <property type="taxonomic scope" value="Bacteria"/>
</dbReference>
<keyword evidence="3" id="KW-0804">Transcription</keyword>
<dbReference type="SMART" id="SM00342">
    <property type="entry name" value="HTH_ARAC"/>
    <property type="match status" value="1"/>
</dbReference>
<sequence>MNQTEYKHELIMPNDSIPVKIFSFSAHNDLRIIPSHWHRSAEILYVRRGKLNIWMNKRKYELNRNDFIYINSKEVHSTQSPEDNEVIVLQIPGDFLKTFSNNESLYIHCNTLELKDNKIFSAMRELLYQMYLYSERKDDAYYLKVYSLLFELGYLLVKNFRVKEENIDIKSQKYLDRLSEICEYIKEHYQYNLTLNEVASEFGYSPQYLSRMFQMYTGSTFLTYLNSIRLNSAFKQVMSTDLSIITIAENNGFANVKSLNKLFKETYGLTPSAYRKSIKNDN</sequence>
<evidence type="ECO:0000256" key="3">
    <source>
        <dbReference type="ARBA" id="ARBA00023163"/>
    </source>
</evidence>
<dbReference type="Gene3D" id="1.10.10.60">
    <property type="entry name" value="Homeodomain-like"/>
    <property type="match status" value="2"/>
</dbReference>
<evidence type="ECO:0000259" key="4">
    <source>
        <dbReference type="PROSITE" id="PS01124"/>
    </source>
</evidence>
<dbReference type="Pfam" id="PF02311">
    <property type="entry name" value="AraC_binding"/>
    <property type="match status" value="1"/>
</dbReference>
<dbReference type="GeneID" id="78229562"/>
<evidence type="ECO:0000313" key="6">
    <source>
        <dbReference type="Proteomes" id="UP000003157"/>
    </source>
</evidence>
<dbReference type="InterPro" id="IPR037923">
    <property type="entry name" value="HTH-like"/>
</dbReference>
<dbReference type="HOGENOM" id="CLU_000445_88_3_9"/>